<evidence type="ECO:0000256" key="2">
    <source>
        <dbReference type="ARBA" id="ARBA00022857"/>
    </source>
</evidence>
<evidence type="ECO:0000313" key="5">
    <source>
        <dbReference type="Proteomes" id="UP001313282"/>
    </source>
</evidence>
<dbReference type="Gene3D" id="3.40.50.720">
    <property type="entry name" value="NAD(P)-binding Rossmann-like Domain"/>
    <property type="match status" value="1"/>
</dbReference>
<dbReference type="GO" id="GO:0016491">
    <property type="term" value="F:oxidoreductase activity"/>
    <property type="evidence" value="ECO:0007669"/>
    <property type="project" value="UniProtKB-KW"/>
</dbReference>
<dbReference type="SUPFAM" id="SSF51735">
    <property type="entry name" value="NAD(P)-binding Rossmann-fold domains"/>
    <property type="match status" value="1"/>
</dbReference>
<protein>
    <submittedName>
        <fullName evidence="4">Uncharacterized protein</fullName>
    </submittedName>
</protein>
<dbReference type="Pfam" id="PF23441">
    <property type="entry name" value="SDR"/>
    <property type="match status" value="1"/>
</dbReference>
<dbReference type="CDD" id="cd05233">
    <property type="entry name" value="SDR_c"/>
    <property type="match status" value="1"/>
</dbReference>
<evidence type="ECO:0000256" key="3">
    <source>
        <dbReference type="ARBA" id="ARBA00023002"/>
    </source>
</evidence>
<dbReference type="InterPro" id="IPR036291">
    <property type="entry name" value="NAD(P)-bd_dom_sf"/>
</dbReference>
<dbReference type="PANTHER" id="PTHR43477">
    <property type="entry name" value="DIHYDROANTICAPSIN 7-DEHYDROGENASE"/>
    <property type="match status" value="1"/>
</dbReference>
<dbReference type="InterPro" id="IPR002347">
    <property type="entry name" value="SDR_fam"/>
</dbReference>
<dbReference type="AlphaFoldDB" id="A0AAN8NBB2"/>
<dbReference type="InterPro" id="IPR051122">
    <property type="entry name" value="SDR_DHRS6-like"/>
</dbReference>
<proteinExistence type="inferred from homology"/>
<sequence>MKYTNKLHSKNILIVGGTSGIGFAVAEASLEHGANVTIASSSPSKLQSSLSRLRSSYPDLPENSIRGTTLNLSAPDVEDQIIAAYEFATENGKNKLDHVVNTAGDPFGLPNLSDVTPTGAAAVVTVRYIGNLMLAKHVSKYINISPESSFTTTSGVNAAKPQDGWSGIIGVATAVEGLTRALAKDLKPVRANCVSPGAIRTELFDHFGDAETVEKMVQKYADMTLMGKIGKPEDSAESYLYLMKCAFVSGTTMQVDGGYLLV</sequence>
<name>A0AAN8NBB2_9PEZI</name>
<gene>
    <name evidence="4" type="ORF">TWF718_000278</name>
</gene>
<dbReference type="Proteomes" id="UP001313282">
    <property type="component" value="Unassembled WGS sequence"/>
</dbReference>
<dbReference type="InterPro" id="IPR057571">
    <property type="entry name" value="SDR_PhqE-like"/>
</dbReference>
<reference evidence="4 5" key="1">
    <citation type="submission" date="2019-10" db="EMBL/GenBank/DDBJ databases">
        <authorList>
            <person name="Palmer J.M."/>
        </authorList>
    </citation>
    <scope>NUCLEOTIDE SEQUENCE [LARGE SCALE GENOMIC DNA]</scope>
    <source>
        <strain evidence="4 5">TWF718</strain>
    </source>
</reference>
<comment type="similarity">
    <text evidence="1">Belongs to the short-chain dehydrogenases/reductases (SDR) family.</text>
</comment>
<keyword evidence="5" id="KW-1185">Reference proteome</keyword>
<comment type="caution">
    <text evidence="4">The sequence shown here is derived from an EMBL/GenBank/DDBJ whole genome shotgun (WGS) entry which is preliminary data.</text>
</comment>
<keyword evidence="3" id="KW-0560">Oxidoreductase</keyword>
<dbReference type="EMBL" id="JAVHNR010000001">
    <property type="protein sequence ID" value="KAK6355899.1"/>
    <property type="molecule type" value="Genomic_DNA"/>
</dbReference>
<dbReference type="PRINTS" id="PR00081">
    <property type="entry name" value="GDHRDH"/>
</dbReference>
<evidence type="ECO:0000256" key="1">
    <source>
        <dbReference type="ARBA" id="ARBA00006484"/>
    </source>
</evidence>
<keyword evidence="2" id="KW-0521">NADP</keyword>
<evidence type="ECO:0000313" key="4">
    <source>
        <dbReference type="EMBL" id="KAK6355899.1"/>
    </source>
</evidence>
<accession>A0AAN8NBB2</accession>
<organism evidence="4 5">
    <name type="scientific">Orbilia javanica</name>
    <dbReference type="NCBI Taxonomy" id="47235"/>
    <lineage>
        <taxon>Eukaryota</taxon>
        <taxon>Fungi</taxon>
        <taxon>Dikarya</taxon>
        <taxon>Ascomycota</taxon>
        <taxon>Pezizomycotina</taxon>
        <taxon>Orbiliomycetes</taxon>
        <taxon>Orbiliales</taxon>
        <taxon>Orbiliaceae</taxon>
        <taxon>Orbilia</taxon>
    </lineage>
</organism>
<dbReference type="PANTHER" id="PTHR43477:SF1">
    <property type="entry name" value="DIHYDROANTICAPSIN 7-DEHYDROGENASE"/>
    <property type="match status" value="1"/>
</dbReference>